<protein>
    <submittedName>
        <fullName evidence="8">AP-3 complex subunit mu</fullName>
    </submittedName>
</protein>
<keyword evidence="2 5" id="KW-0813">Transport</keyword>
<gene>
    <name evidence="8" type="ORF">CLIB1423_04S03752</name>
</gene>
<evidence type="ECO:0000256" key="4">
    <source>
        <dbReference type="ARBA" id="ARBA00023136"/>
    </source>
</evidence>
<evidence type="ECO:0000256" key="6">
    <source>
        <dbReference type="SAM" id="MobiDB-lite"/>
    </source>
</evidence>
<evidence type="ECO:0000256" key="1">
    <source>
        <dbReference type="ARBA" id="ARBA00004308"/>
    </source>
</evidence>
<feature type="region of interest" description="Disordered" evidence="6">
    <location>
        <begin position="163"/>
        <end position="204"/>
    </location>
</feature>
<comment type="similarity">
    <text evidence="5">Belongs to the adaptor complexes medium subunit family.</text>
</comment>
<evidence type="ECO:0000259" key="7">
    <source>
        <dbReference type="PROSITE" id="PS51072"/>
    </source>
</evidence>
<evidence type="ECO:0000256" key="5">
    <source>
        <dbReference type="PIRNR" id="PIRNR005992"/>
    </source>
</evidence>
<dbReference type="PRINTS" id="PR00314">
    <property type="entry name" value="CLATHRINADPT"/>
</dbReference>
<dbReference type="SUPFAM" id="SSF64356">
    <property type="entry name" value="SNARE-like"/>
    <property type="match status" value="1"/>
</dbReference>
<dbReference type="OrthoDB" id="870at2759"/>
<dbReference type="GO" id="GO:0012505">
    <property type="term" value="C:endomembrane system"/>
    <property type="evidence" value="ECO:0007669"/>
    <property type="project" value="UniProtKB-SubCell"/>
</dbReference>
<comment type="subcellular location">
    <subcellularLocation>
        <location evidence="1">Endomembrane system</location>
    </subcellularLocation>
</comment>
<dbReference type="InterPro" id="IPR011012">
    <property type="entry name" value="Longin-like_dom_sf"/>
</dbReference>
<feature type="domain" description="MHD" evidence="7">
    <location>
        <begin position="248"/>
        <end position="531"/>
    </location>
</feature>
<dbReference type="InterPro" id="IPR036168">
    <property type="entry name" value="AP2_Mu_C_sf"/>
</dbReference>
<dbReference type="Gene3D" id="2.60.40.1170">
    <property type="entry name" value="Mu homology domain, subdomain B"/>
    <property type="match status" value="2"/>
</dbReference>
<evidence type="ECO:0000256" key="3">
    <source>
        <dbReference type="ARBA" id="ARBA00022927"/>
    </source>
</evidence>
<keyword evidence="9" id="KW-1185">Reference proteome</keyword>
<dbReference type="PANTHER" id="PTHR10529">
    <property type="entry name" value="AP COMPLEX SUBUNIT MU"/>
    <property type="match status" value="1"/>
</dbReference>
<organism evidence="8 9">
    <name type="scientific">[Candida] railenensis</name>
    <dbReference type="NCBI Taxonomy" id="45579"/>
    <lineage>
        <taxon>Eukaryota</taxon>
        <taxon>Fungi</taxon>
        <taxon>Dikarya</taxon>
        <taxon>Ascomycota</taxon>
        <taxon>Saccharomycotina</taxon>
        <taxon>Pichiomycetes</taxon>
        <taxon>Debaryomycetaceae</taxon>
        <taxon>Kurtzmaniella</taxon>
    </lineage>
</organism>
<keyword evidence="4" id="KW-0472">Membrane</keyword>
<dbReference type="Proteomes" id="UP000837801">
    <property type="component" value="Unassembled WGS sequence"/>
</dbReference>
<comment type="caution">
    <text evidence="8">The sequence shown here is derived from an EMBL/GenBank/DDBJ whole genome shotgun (WGS) entry which is preliminary data.</text>
</comment>
<dbReference type="Pfam" id="PF00928">
    <property type="entry name" value="Adap_comp_sub"/>
    <property type="match status" value="1"/>
</dbReference>
<accession>A0A9P0QNL6</accession>
<dbReference type="CDD" id="cd09252">
    <property type="entry name" value="AP-3_Mu3_Cterm"/>
    <property type="match status" value="1"/>
</dbReference>
<dbReference type="GO" id="GO:0016192">
    <property type="term" value="P:vesicle-mediated transport"/>
    <property type="evidence" value="ECO:0007669"/>
    <property type="project" value="InterPro"/>
</dbReference>
<dbReference type="EMBL" id="CAKXYY010000004">
    <property type="protein sequence ID" value="CAH2351689.1"/>
    <property type="molecule type" value="Genomic_DNA"/>
</dbReference>
<dbReference type="InterPro" id="IPR050431">
    <property type="entry name" value="Adaptor_comp_med_subunit"/>
</dbReference>
<name>A0A9P0QNL6_9ASCO</name>
<dbReference type="Gene3D" id="3.30.450.60">
    <property type="match status" value="1"/>
</dbReference>
<evidence type="ECO:0000256" key="2">
    <source>
        <dbReference type="ARBA" id="ARBA00022448"/>
    </source>
</evidence>
<keyword evidence="3 5" id="KW-0653">Protein transport</keyword>
<reference evidence="8" key="1">
    <citation type="submission" date="2022-03" db="EMBL/GenBank/DDBJ databases">
        <authorList>
            <person name="Legras J.-L."/>
            <person name="Devillers H."/>
            <person name="Grondin C."/>
        </authorList>
    </citation>
    <scope>NUCLEOTIDE SEQUENCE</scope>
    <source>
        <strain evidence="8">CLIB 1423</strain>
    </source>
</reference>
<dbReference type="InterPro" id="IPR028565">
    <property type="entry name" value="MHD"/>
</dbReference>
<dbReference type="PROSITE" id="PS51072">
    <property type="entry name" value="MHD"/>
    <property type="match status" value="1"/>
</dbReference>
<dbReference type="GO" id="GO:0006886">
    <property type="term" value="P:intracellular protein transport"/>
    <property type="evidence" value="ECO:0007669"/>
    <property type="project" value="UniProtKB-UniRule"/>
</dbReference>
<dbReference type="AlphaFoldDB" id="A0A9P0QNL6"/>
<dbReference type="SUPFAM" id="SSF49447">
    <property type="entry name" value="Second domain of Mu2 adaptin subunit (ap50) of ap2 adaptor"/>
    <property type="match status" value="1"/>
</dbReference>
<evidence type="ECO:0000313" key="9">
    <source>
        <dbReference type="Proteomes" id="UP000837801"/>
    </source>
</evidence>
<dbReference type="PIRSF" id="PIRSF005992">
    <property type="entry name" value="Clathrin_mu"/>
    <property type="match status" value="1"/>
</dbReference>
<feature type="compositionally biased region" description="Gly residues" evidence="6">
    <location>
        <begin position="176"/>
        <end position="186"/>
    </location>
</feature>
<proteinExistence type="inferred from homology"/>
<sequence>MIEAIYISDNSNTLVFEYLLKLSSPSFKSLINIVQSKLNEIEGEQEKIPLIRINNDYYTCFEKTRNLTIYVLVSSVNIKVNPLIPYVFIKHLLEVMEDYFGAPLAVTKIEAHNDTLNLIANELIQEGIPNVTDSNRLRDIIPLKSLLSRILSTTNEFAERAIQSTNGGQSSSPSLGSGGSGMGSGMGSLHKYKGTSSTTDTPWRRTNVKYTNNEMFVDIVETINVILKPTKLKNQKAATLSSSATGGFDSAYYNGGHHPSGALSTSSTKLLPVAGTIDGEINFTSHLTGVPELQLVLNVPSSIDLQVPSFHPCIKIEKWINSGVLSFVPADGKSTIMQYQVDVGAVKKTSYSDVLGLVDVDFQTGLGLNENEFEIRLFIKQQQKAVTKIEDLVIKIFTTNVQKSEGEISVRSTRCTHGEFSHKGNGNSEWNVRTVSTGTQPILRGVITSDENEDDVDSFGEQKKEVQTDVKGLGKTFSPSYLKLSYSNKGHIPSGIKVDSLKIISTRGLGDTVKPYKGVKYITKTGEYVIRA</sequence>
<evidence type="ECO:0000313" key="8">
    <source>
        <dbReference type="EMBL" id="CAH2351689.1"/>
    </source>
</evidence>
<dbReference type="GO" id="GO:0030131">
    <property type="term" value="C:clathrin adaptor complex"/>
    <property type="evidence" value="ECO:0007669"/>
    <property type="project" value="UniProtKB-UniRule"/>
</dbReference>
<dbReference type="InterPro" id="IPR001392">
    <property type="entry name" value="Clathrin_mu"/>
</dbReference>